<dbReference type="SUPFAM" id="SSF51735">
    <property type="entry name" value="NAD(P)-binding Rossmann-fold domains"/>
    <property type="match status" value="1"/>
</dbReference>
<keyword evidence="6 9" id="KW-1133">Transmembrane helix</keyword>
<feature type="transmembrane region" description="Helical" evidence="9">
    <location>
        <begin position="359"/>
        <end position="381"/>
    </location>
</feature>
<comment type="caution">
    <text evidence="12">The sequence shown here is derived from an EMBL/GenBank/DDBJ whole genome shotgun (WGS) entry which is preliminary data.</text>
</comment>
<protein>
    <submittedName>
        <fullName evidence="12">Sodium:proton antiporter</fullName>
    </submittedName>
</protein>
<feature type="transmembrane region" description="Helical" evidence="9">
    <location>
        <begin position="187"/>
        <end position="206"/>
    </location>
</feature>
<evidence type="ECO:0000256" key="5">
    <source>
        <dbReference type="ARBA" id="ARBA00022692"/>
    </source>
</evidence>
<feature type="transmembrane region" description="Helical" evidence="9">
    <location>
        <begin position="299"/>
        <end position="320"/>
    </location>
</feature>
<feature type="transmembrane region" description="Helical" evidence="9">
    <location>
        <begin position="393"/>
        <end position="412"/>
    </location>
</feature>
<evidence type="ECO:0000256" key="7">
    <source>
        <dbReference type="ARBA" id="ARBA00023065"/>
    </source>
</evidence>
<dbReference type="Gene3D" id="1.20.1530.20">
    <property type="match status" value="1"/>
</dbReference>
<feature type="transmembrane region" description="Helical" evidence="9">
    <location>
        <begin position="146"/>
        <end position="166"/>
    </location>
</feature>
<feature type="domain" description="RCK N-terminal" evidence="11">
    <location>
        <begin position="429"/>
        <end position="511"/>
    </location>
</feature>
<keyword evidence="3" id="KW-0050">Antiport</keyword>
<evidence type="ECO:0000256" key="8">
    <source>
        <dbReference type="ARBA" id="ARBA00023136"/>
    </source>
</evidence>
<feature type="domain" description="Cation/H+ exchanger transmembrane" evidence="10">
    <location>
        <begin position="50"/>
        <end position="415"/>
    </location>
</feature>
<dbReference type="InterPro" id="IPR003148">
    <property type="entry name" value="RCK_N"/>
</dbReference>
<dbReference type="EMBL" id="QPMH01000004">
    <property type="protein sequence ID" value="RDD62870.1"/>
    <property type="molecule type" value="Genomic_DNA"/>
</dbReference>
<dbReference type="GO" id="GO:0015297">
    <property type="term" value="F:antiporter activity"/>
    <property type="evidence" value="ECO:0007669"/>
    <property type="project" value="UniProtKB-KW"/>
</dbReference>
<dbReference type="Gene3D" id="3.40.50.720">
    <property type="entry name" value="NAD(P)-binding Rossmann-like Domain"/>
    <property type="match status" value="1"/>
</dbReference>
<evidence type="ECO:0000313" key="13">
    <source>
        <dbReference type="Proteomes" id="UP000253941"/>
    </source>
</evidence>
<evidence type="ECO:0000256" key="4">
    <source>
        <dbReference type="ARBA" id="ARBA00022475"/>
    </source>
</evidence>
<keyword evidence="7" id="KW-0406">Ion transport</keyword>
<keyword evidence="4" id="KW-1003">Cell membrane</keyword>
<comment type="subcellular location">
    <subcellularLocation>
        <location evidence="1">Cell membrane</location>
        <topology evidence="1">Multi-pass membrane protein</topology>
    </subcellularLocation>
</comment>
<evidence type="ECO:0000256" key="6">
    <source>
        <dbReference type="ARBA" id="ARBA00022989"/>
    </source>
</evidence>
<dbReference type="Pfam" id="PF02254">
    <property type="entry name" value="TrkA_N"/>
    <property type="match status" value="1"/>
</dbReference>
<reference evidence="12 13" key="1">
    <citation type="submission" date="2018-07" db="EMBL/GenBank/DDBJ databases">
        <title>Venubactetium sediminum gen. nov., sp. nov., isolated from a marine solar saltern.</title>
        <authorList>
            <person name="Wang S."/>
        </authorList>
    </citation>
    <scope>NUCLEOTIDE SEQUENCE [LARGE SCALE GENOMIC DNA]</scope>
    <source>
        <strain evidence="12 13">WD2A32</strain>
    </source>
</reference>
<dbReference type="GO" id="GO:0006813">
    <property type="term" value="P:potassium ion transport"/>
    <property type="evidence" value="ECO:0007669"/>
    <property type="project" value="InterPro"/>
</dbReference>
<gene>
    <name evidence="12" type="ORF">DRB17_06855</name>
</gene>
<evidence type="ECO:0000259" key="10">
    <source>
        <dbReference type="Pfam" id="PF00999"/>
    </source>
</evidence>
<dbReference type="Pfam" id="PF00999">
    <property type="entry name" value="Na_H_Exchanger"/>
    <property type="match status" value="1"/>
</dbReference>
<feature type="transmembrane region" description="Helical" evidence="9">
    <location>
        <begin position="268"/>
        <end position="287"/>
    </location>
</feature>
<evidence type="ECO:0000256" key="9">
    <source>
        <dbReference type="SAM" id="Phobius"/>
    </source>
</evidence>
<dbReference type="InterPro" id="IPR038770">
    <property type="entry name" value="Na+/solute_symporter_sf"/>
</dbReference>
<dbReference type="InterPro" id="IPR006153">
    <property type="entry name" value="Cation/H_exchanger_TM"/>
</dbReference>
<dbReference type="GO" id="GO:1902600">
    <property type="term" value="P:proton transmembrane transport"/>
    <property type="evidence" value="ECO:0007669"/>
    <property type="project" value="InterPro"/>
</dbReference>
<dbReference type="Proteomes" id="UP000253941">
    <property type="component" value="Unassembled WGS sequence"/>
</dbReference>
<evidence type="ECO:0000313" key="12">
    <source>
        <dbReference type="EMBL" id="RDD62870.1"/>
    </source>
</evidence>
<keyword evidence="5 9" id="KW-0812">Transmembrane</keyword>
<dbReference type="InterPro" id="IPR036291">
    <property type="entry name" value="NAD(P)-bd_dom_sf"/>
</dbReference>
<dbReference type="GO" id="GO:0005886">
    <property type="term" value="C:plasma membrane"/>
    <property type="evidence" value="ECO:0007669"/>
    <property type="project" value="UniProtKB-SubCell"/>
</dbReference>
<feature type="transmembrane region" description="Helical" evidence="9">
    <location>
        <begin position="82"/>
        <end position="99"/>
    </location>
</feature>
<keyword evidence="8 9" id="KW-0472">Membrane</keyword>
<evidence type="ECO:0000256" key="1">
    <source>
        <dbReference type="ARBA" id="ARBA00004651"/>
    </source>
</evidence>
<organism evidence="12 13">
    <name type="scientific">Ferruginivarius sediminum</name>
    <dbReference type="NCBI Taxonomy" id="2661937"/>
    <lineage>
        <taxon>Bacteria</taxon>
        <taxon>Pseudomonadati</taxon>
        <taxon>Pseudomonadota</taxon>
        <taxon>Alphaproteobacteria</taxon>
        <taxon>Rhodospirillales</taxon>
        <taxon>Rhodospirillaceae</taxon>
        <taxon>Ferruginivarius</taxon>
    </lineage>
</organism>
<feature type="transmembrane region" description="Helical" evidence="9">
    <location>
        <begin position="243"/>
        <end position="262"/>
    </location>
</feature>
<name>A0A369TC58_9PROT</name>
<accession>A0A369TC58</accession>
<dbReference type="AlphaFoldDB" id="A0A369TC58"/>
<dbReference type="PANTHER" id="PTHR32507">
    <property type="entry name" value="NA(+)/H(+) ANTIPORTER 1"/>
    <property type="match status" value="1"/>
</dbReference>
<feature type="transmembrane region" description="Helical" evidence="9">
    <location>
        <begin position="326"/>
        <end position="347"/>
    </location>
</feature>
<keyword evidence="13" id="KW-1185">Reference proteome</keyword>
<proteinExistence type="predicted"/>
<sequence>MISPWRFAPGTFISPPSFHPNARLEPRTVEHLLVAKLALIAGVGVGAQWLAWRLHAPAVILLALGGILIGPVLGWLRPAEDFGPMLGPFVGLSVAVILFEGGLNLKLRELRSVGTAVPRLLFLAAPITWGLTALAGHYVAGFSWSIAILVGALLVITGPTVIGPLLRQAKLERDTSAMLKWEGILNDPLGAILAVLVFEALTAAHADTPARFAIGAAVGIAVAAAVGLGLGLGFAWLTRRGHIAEFLKAPALIGLVAAAYALGNAVQAEAGLIAVTLLGACLANKGLASIEQIRRFKEYVGVLLVSALFVVLAATLEAGMLAELDWGIAGFVLLLLFAIRPLSVWLATLGGGLDWRRRLLVGWIAPRGIVVVAVTGVFAPALARQGYAGAEALVPLAFAVVFATVVAHGATVKWLGRRLGLAAGPEHGVLIVGATPWSTHLAQALRNLGLPVLLADTNPHHLVAAEEAGLDTFCGEILSELADQRLDLTRFEHLVAATDNDAYNALVASQFAPELGTNRTFQLASHPEVEPQELRQGARGRELISAELDSDQLDARLAEGWTFGCQRIAKGKAPVWKEEDATAVAWISPGGEVHFRSAEAKFAPGDGDAVLIFAAPRQRERLQDCARLRKRRARKEEAGG</sequence>
<feature type="transmembrane region" description="Helical" evidence="9">
    <location>
        <begin position="120"/>
        <end position="140"/>
    </location>
</feature>
<feature type="transmembrane region" description="Helical" evidence="9">
    <location>
        <begin position="33"/>
        <end position="51"/>
    </location>
</feature>
<feature type="transmembrane region" description="Helical" evidence="9">
    <location>
        <begin position="58"/>
        <end position="76"/>
    </location>
</feature>
<evidence type="ECO:0000256" key="3">
    <source>
        <dbReference type="ARBA" id="ARBA00022449"/>
    </source>
</evidence>
<evidence type="ECO:0000259" key="11">
    <source>
        <dbReference type="Pfam" id="PF02254"/>
    </source>
</evidence>
<keyword evidence="2" id="KW-0813">Transport</keyword>
<dbReference type="PANTHER" id="PTHR32507:SF0">
    <property type="entry name" value="NA(+)_H(+) ANTIPORTER 2-RELATED"/>
    <property type="match status" value="1"/>
</dbReference>
<evidence type="ECO:0000256" key="2">
    <source>
        <dbReference type="ARBA" id="ARBA00022448"/>
    </source>
</evidence>
<feature type="transmembrane region" description="Helical" evidence="9">
    <location>
        <begin position="212"/>
        <end position="236"/>
    </location>
</feature>